<dbReference type="InterPro" id="IPR003835">
    <property type="entry name" value="Glyco_trans_19"/>
</dbReference>
<dbReference type="EMBL" id="JUIV01000002">
    <property type="protein sequence ID" value="RYJ40275.1"/>
    <property type="molecule type" value="Genomic_DNA"/>
</dbReference>
<dbReference type="EC" id="2.4.1.182" evidence="2 10"/>
<name>A0A444W2Z0_9FLAO</name>
<keyword evidence="6" id="KW-0328">Glycosyltransferase</keyword>
<dbReference type="SUPFAM" id="SSF53756">
    <property type="entry name" value="UDP-Glycosyltransferase/glycogen phosphorylase"/>
    <property type="match status" value="1"/>
</dbReference>
<proteinExistence type="predicted"/>
<evidence type="ECO:0000256" key="10">
    <source>
        <dbReference type="NCBIfam" id="TIGR00215"/>
    </source>
</evidence>
<dbReference type="GO" id="GO:0016020">
    <property type="term" value="C:membrane"/>
    <property type="evidence" value="ECO:0007669"/>
    <property type="project" value="GOC"/>
</dbReference>
<dbReference type="NCBIfam" id="TIGR00215">
    <property type="entry name" value="lpxB"/>
    <property type="match status" value="1"/>
</dbReference>
<evidence type="ECO:0000256" key="5">
    <source>
        <dbReference type="ARBA" id="ARBA00022556"/>
    </source>
</evidence>
<evidence type="ECO:0000313" key="11">
    <source>
        <dbReference type="EMBL" id="RYJ40275.1"/>
    </source>
</evidence>
<dbReference type="Pfam" id="PF02684">
    <property type="entry name" value="LpxB"/>
    <property type="match status" value="1"/>
</dbReference>
<reference evidence="11 12" key="1">
    <citation type="submission" date="2014-12" db="EMBL/GenBank/DDBJ databases">
        <title>Genome sequence of Flavobacterium anhuiense RCM74.</title>
        <authorList>
            <person name="Kim J.F."/>
            <person name="Song J.Y."/>
            <person name="Kwak M.-J."/>
            <person name="Lee S.-W."/>
        </authorList>
    </citation>
    <scope>NUCLEOTIDE SEQUENCE [LARGE SCALE GENOMIC DNA]</scope>
    <source>
        <strain evidence="11 12">RCM74</strain>
    </source>
</reference>
<comment type="caution">
    <text evidence="11">The sequence shown here is derived from an EMBL/GenBank/DDBJ whole genome shotgun (WGS) entry which is preliminary data.</text>
</comment>
<dbReference type="PANTHER" id="PTHR30372">
    <property type="entry name" value="LIPID-A-DISACCHARIDE SYNTHASE"/>
    <property type="match status" value="1"/>
</dbReference>
<evidence type="ECO:0000256" key="8">
    <source>
        <dbReference type="ARBA" id="ARBA00023098"/>
    </source>
</evidence>
<dbReference type="GO" id="GO:0009245">
    <property type="term" value="P:lipid A biosynthetic process"/>
    <property type="evidence" value="ECO:0007669"/>
    <property type="project" value="UniProtKB-UniRule"/>
</dbReference>
<evidence type="ECO:0000256" key="3">
    <source>
        <dbReference type="ARBA" id="ARBA00020902"/>
    </source>
</evidence>
<keyword evidence="5" id="KW-0441">Lipid A biosynthesis</keyword>
<evidence type="ECO:0000313" key="12">
    <source>
        <dbReference type="Proteomes" id="UP000290433"/>
    </source>
</evidence>
<keyword evidence="8" id="KW-0443">Lipid metabolism</keyword>
<evidence type="ECO:0000256" key="9">
    <source>
        <dbReference type="ARBA" id="ARBA00048975"/>
    </source>
</evidence>
<protein>
    <recommendedName>
        <fullName evidence="3 10">Lipid-A-disaccharide synthase</fullName>
        <ecNumber evidence="2 10">2.4.1.182</ecNumber>
    </recommendedName>
</protein>
<dbReference type="OrthoDB" id="9801642at2"/>
<sequence length="373" mass="42776">MKYYIIAGEASGDLHGSNLMKALYVEDPEAEIRFWGGDLMQKAGGTLVKHYRDLAFMGFIEVVFNLKTILNNIKICKKDITEFKPDVIIFIDYPGFNMRIAKWAKELGYKTHYYISPQIWAWKENRIKAIKQDVDKMYVILPFEKSFYEDKHHFPVDFVGHPLIDAIQNQPAFDEALFRKENNLGEKPIIAVLPGSRKQEITKMLSVMLSVVDDFQDYEFVIAGAPSQEYEFYQQFLKNKNIAFVSNKTYDLLRSSTAALVTSGTATLETALFKVPEVVCYKGSEVSYQIAKRIITLKYISLVNLIMDQEVVTELIQGDCNKKRIKEELQKLLEPDYRNKVLQNYDILEQKLGGVGASKNTAKLIVADLKQTN</sequence>
<organism evidence="11 12">
    <name type="scientific">Flavobacterium anhuiense</name>
    <dbReference type="NCBI Taxonomy" id="459526"/>
    <lineage>
        <taxon>Bacteria</taxon>
        <taxon>Pseudomonadati</taxon>
        <taxon>Bacteroidota</taxon>
        <taxon>Flavobacteriia</taxon>
        <taxon>Flavobacteriales</taxon>
        <taxon>Flavobacteriaceae</taxon>
        <taxon>Flavobacterium</taxon>
    </lineage>
</organism>
<dbReference type="PANTHER" id="PTHR30372:SF4">
    <property type="entry name" value="LIPID-A-DISACCHARIDE SYNTHASE, MITOCHONDRIAL-RELATED"/>
    <property type="match status" value="1"/>
</dbReference>
<dbReference type="GO" id="GO:0008915">
    <property type="term" value="F:lipid-A-disaccharide synthase activity"/>
    <property type="evidence" value="ECO:0007669"/>
    <property type="project" value="UniProtKB-UniRule"/>
</dbReference>
<accession>A0A444W2Z0</accession>
<evidence type="ECO:0000256" key="4">
    <source>
        <dbReference type="ARBA" id="ARBA00022516"/>
    </source>
</evidence>
<gene>
    <name evidence="11" type="ORF">NU08_1031</name>
</gene>
<dbReference type="RefSeq" id="WP_008466483.1">
    <property type="nucleotide sequence ID" value="NZ_CP086234.1"/>
</dbReference>
<dbReference type="GO" id="GO:0005543">
    <property type="term" value="F:phospholipid binding"/>
    <property type="evidence" value="ECO:0007669"/>
    <property type="project" value="TreeGrafter"/>
</dbReference>
<evidence type="ECO:0000256" key="1">
    <source>
        <dbReference type="ARBA" id="ARBA00002056"/>
    </source>
</evidence>
<dbReference type="Proteomes" id="UP000290433">
    <property type="component" value="Unassembled WGS sequence"/>
</dbReference>
<keyword evidence="7" id="KW-0808">Transferase</keyword>
<evidence type="ECO:0000256" key="7">
    <source>
        <dbReference type="ARBA" id="ARBA00022679"/>
    </source>
</evidence>
<dbReference type="AlphaFoldDB" id="A0A444W2Z0"/>
<comment type="catalytic activity">
    <reaction evidence="9">
        <text>a lipid X + a UDP-2-N,3-O-bis[(3R)-3-hydroxyacyl]-alpha-D-glucosamine = a lipid A disaccharide + UDP + H(+)</text>
        <dbReference type="Rhea" id="RHEA:67828"/>
        <dbReference type="ChEBI" id="CHEBI:15378"/>
        <dbReference type="ChEBI" id="CHEBI:58223"/>
        <dbReference type="ChEBI" id="CHEBI:137748"/>
        <dbReference type="ChEBI" id="CHEBI:176338"/>
        <dbReference type="ChEBI" id="CHEBI:176343"/>
        <dbReference type="EC" id="2.4.1.182"/>
    </reaction>
</comment>
<evidence type="ECO:0000256" key="2">
    <source>
        <dbReference type="ARBA" id="ARBA00012687"/>
    </source>
</evidence>
<keyword evidence="4" id="KW-0444">Lipid biosynthesis</keyword>
<comment type="function">
    <text evidence="1">Condensation of UDP-2,3-diacylglucosamine and 2,3-diacylglucosamine-1-phosphate to form lipid A disaccharide, a precursor of lipid A, a phosphorylated glycolipid that anchors the lipopolysaccharide to the outer membrane of the cell.</text>
</comment>
<evidence type="ECO:0000256" key="6">
    <source>
        <dbReference type="ARBA" id="ARBA00022676"/>
    </source>
</evidence>